<proteinExistence type="predicted"/>
<dbReference type="PROSITE" id="PS51257">
    <property type="entry name" value="PROKAR_LIPOPROTEIN"/>
    <property type="match status" value="1"/>
</dbReference>
<keyword evidence="1" id="KW-0732">Signal</keyword>
<gene>
    <name evidence="2" type="ORF">C7419_10940</name>
</gene>
<evidence type="ECO:0000256" key="1">
    <source>
        <dbReference type="SAM" id="SignalP"/>
    </source>
</evidence>
<feature type="chain" id="PRO_5016315557" evidence="1">
    <location>
        <begin position="33"/>
        <end position="261"/>
    </location>
</feature>
<dbReference type="RefSeq" id="WP_109585402.1">
    <property type="nucleotide sequence ID" value="NZ_QGGT01000009.1"/>
</dbReference>
<organism evidence="2 3">
    <name type="scientific">Cupriavidus plantarum</name>
    <dbReference type="NCBI Taxonomy" id="942865"/>
    <lineage>
        <taxon>Bacteria</taxon>
        <taxon>Pseudomonadati</taxon>
        <taxon>Pseudomonadota</taxon>
        <taxon>Betaproteobacteria</taxon>
        <taxon>Burkholderiales</taxon>
        <taxon>Burkholderiaceae</taxon>
        <taxon>Cupriavidus</taxon>
    </lineage>
</organism>
<dbReference type="EMBL" id="QGGT01000009">
    <property type="protein sequence ID" value="PWK31583.1"/>
    <property type="molecule type" value="Genomic_DNA"/>
</dbReference>
<dbReference type="AlphaFoldDB" id="A0A316EM89"/>
<evidence type="ECO:0000313" key="2">
    <source>
        <dbReference type="EMBL" id="PWK31583.1"/>
    </source>
</evidence>
<dbReference type="InterPro" id="IPR025522">
    <property type="entry name" value="DUF4410"/>
</dbReference>
<name>A0A316EM89_9BURK</name>
<dbReference type="Pfam" id="PF14366">
    <property type="entry name" value="DUF4410"/>
    <property type="match status" value="1"/>
</dbReference>
<accession>A0A316EM89</accession>
<comment type="caution">
    <text evidence="2">The sequence shown here is derived from an EMBL/GenBank/DDBJ whole genome shotgun (WGS) entry which is preliminary data.</text>
</comment>
<sequence>MQTTARLFQQAKTVVLTAAAAATMLMTGCASAQTADINRTPFAAPVHADIIYVTPFAANTDMVRLDSGGMVKRVASMASGESSADSQYQAEMQAEMQAAMQAREAVANEIVRDLRAKGLNAERLDGPVPAGVNALIVTGDFSKIDEGKSRRRLLIGLGAGKSDVGASVQVLYQPANGAAVSLEQFSSNADSGHMPGVAETAGVGAVAGHVAMSAAAGAGVHGASEARHDTISADGKRLADAIAKQVVNDTASNGWTRSITM</sequence>
<protein>
    <submittedName>
        <fullName evidence="2">Uncharacterized protein DUF4410</fullName>
    </submittedName>
</protein>
<reference evidence="2 3" key="1">
    <citation type="submission" date="2018-05" db="EMBL/GenBank/DDBJ databases">
        <title>Genomic Encyclopedia of Type Strains, Phase IV (KMG-V): Genome sequencing to study the core and pangenomes of soil and plant-associated prokaryotes.</title>
        <authorList>
            <person name="Whitman W."/>
        </authorList>
    </citation>
    <scope>NUCLEOTIDE SEQUENCE [LARGE SCALE GENOMIC DNA]</scope>
    <source>
        <strain evidence="2 3">SLV-132</strain>
    </source>
</reference>
<feature type="signal peptide" evidence="1">
    <location>
        <begin position="1"/>
        <end position="32"/>
    </location>
</feature>
<dbReference type="Proteomes" id="UP000245754">
    <property type="component" value="Unassembled WGS sequence"/>
</dbReference>
<keyword evidence="3" id="KW-1185">Reference proteome</keyword>
<evidence type="ECO:0000313" key="3">
    <source>
        <dbReference type="Proteomes" id="UP000245754"/>
    </source>
</evidence>